<proteinExistence type="predicted"/>
<dbReference type="OrthoDB" id="9802383at2"/>
<dbReference type="EMBL" id="FNPG01000020">
    <property type="protein sequence ID" value="SDY51009.1"/>
    <property type="molecule type" value="Genomic_DNA"/>
</dbReference>
<keyword evidence="3" id="KW-1185">Reference proteome</keyword>
<dbReference type="GO" id="GO:0003677">
    <property type="term" value="F:DNA binding"/>
    <property type="evidence" value="ECO:0007669"/>
    <property type="project" value="UniProtKB-KW"/>
</dbReference>
<dbReference type="SMART" id="SM00850">
    <property type="entry name" value="LytTR"/>
    <property type="match status" value="1"/>
</dbReference>
<dbReference type="PANTHER" id="PTHR37299:SF1">
    <property type="entry name" value="STAGE 0 SPORULATION PROTEIN A HOMOLOG"/>
    <property type="match status" value="1"/>
</dbReference>
<sequence length="129" mass="15155">MLKKDEKQASIFDKNTRDFLTNIKIEDIIYCESCGHKLILHTIHKDIHMYAKLNDIEEYLATDMFFRIHKSYLVNKRFIQGIDKNIIILSNGIRLNISRSTSKEIHEKCLLAALKKNMSHDRTFTVAEN</sequence>
<name>A0A1H3KG45_9FIRM</name>
<evidence type="ECO:0000259" key="1">
    <source>
        <dbReference type="PROSITE" id="PS50930"/>
    </source>
</evidence>
<dbReference type="InterPro" id="IPR046947">
    <property type="entry name" value="LytR-like"/>
</dbReference>
<accession>A0A1H3KG45</accession>
<dbReference type="InterPro" id="IPR007492">
    <property type="entry name" value="LytTR_DNA-bd_dom"/>
</dbReference>
<dbReference type="RefSeq" id="WP_074718065.1">
    <property type="nucleotide sequence ID" value="NZ_FNPG01000020.1"/>
</dbReference>
<dbReference type="STRING" id="1122142.SAMN02910414_01714"/>
<evidence type="ECO:0000313" key="3">
    <source>
        <dbReference type="Proteomes" id="UP000183918"/>
    </source>
</evidence>
<dbReference type="PANTHER" id="PTHR37299">
    <property type="entry name" value="TRANSCRIPTIONAL REGULATOR-RELATED"/>
    <property type="match status" value="1"/>
</dbReference>
<evidence type="ECO:0000313" key="2">
    <source>
        <dbReference type="EMBL" id="SDY51009.1"/>
    </source>
</evidence>
<protein>
    <submittedName>
        <fullName evidence="2">LytTr DNA-binding domain-containing protein</fullName>
    </submittedName>
</protein>
<gene>
    <name evidence="2" type="ORF">SAMN02910414_01714</name>
</gene>
<dbReference type="Pfam" id="PF04397">
    <property type="entry name" value="LytTR"/>
    <property type="match status" value="1"/>
</dbReference>
<dbReference type="GO" id="GO:0000156">
    <property type="term" value="F:phosphorelay response regulator activity"/>
    <property type="evidence" value="ECO:0007669"/>
    <property type="project" value="InterPro"/>
</dbReference>
<feature type="domain" description="HTH LytTR-type" evidence="1">
    <location>
        <begin position="23"/>
        <end position="111"/>
    </location>
</feature>
<dbReference type="Gene3D" id="2.40.50.1020">
    <property type="entry name" value="LytTr DNA-binding domain"/>
    <property type="match status" value="1"/>
</dbReference>
<reference evidence="2 3" key="1">
    <citation type="submission" date="2016-10" db="EMBL/GenBank/DDBJ databases">
        <authorList>
            <person name="de Groot N.N."/>
        </authorList>
    </citation>
    <scope>NUCLEOTIDE SEQUENCE [LARGE SCALE GENOMIC DNA]</scope>
    <source>
        <strain evidence="2 3">DSM 14045</strain>
    </source>
</reference>
<dbReference type="PROSITE" id="PS50930">
    <property type="entry name" value="HTH_LYTTR"/>
    <property type="match status" value="1"/>
</dbReference>
<dbReference type="Proteomes" id="UP000183918">
    <property type="component" value="Unassembled WGS sequence"/>
</dbReference>
<dbReference type="AlphaFoldDB" id="A0A1H3KG45"/>
<organism evidence="2 3">
    <name type="scientific">Lachnobacterium bovis DSM 14045</name>
    <dbReference type="NCBI Taxonomy" id="1122142"/>
    <lineage>
        <taxon>Bacteria</taxon>
        <taxon>Bacillati</taxon>
        <taxon>Bacillota</taxon>
        <taxon>Clostridia</taxon>
        <taxon>Lachnospirales</taxon>
        <taxon>Lachnospiraceae</taxon>
        <taxon>Lachnobacterium</taxon>
    </lineage>
</organism>
<keyword evidence="2" id="KW-0238">DNA-binding</keyword>